<name>A0A2A2H7H0_METBR</name>
<organism evidence="2 3">
    <name type="scientific">Methanobacterium bryantii</name>
    <dbReference type="NCBI Taxonomy" id="2161"/>
    <lineage>
        <taxon>Archaea</taxon>
        <taxon>Methanobacteriati</taxon>
        <taxon>Methanobacteriota</taxon>
        <taxon>Methanomada group</taxon>
        <taxon>Methanobacteria</taxon>
        <taxon>Methanobacteriales</taxon>
        <taxon>Methanobacteriaceae</taxon>
        <taxon>Methanobacterium</taxon>
    </lineage>
</organism>
<dbReference type="Pfam" id="PF26645">
    <property type="entry name" value="EhaB"/>
    <property type="match status" value="1"/>
</dbReference>
<reference evidence="2 3" key="1">
    <citation type="journal article" date="2017" name="BMC Genomics">
        <title>Genomic analysis of methanogenic archaea reveals a shift towards energy conservation.</title>
        <authorList>
            <person name="Gilmore S.P."/>
            <person name="Henske J.K."/>
            <person name="Sexton J.A."/>
            <person name="Solomon K.V."/>
            <person name="Seppala S."/>
            <person name="Yoo J.I."/>
            <person name="Huyett L.M."/>
            <person name="Pressman A."/>
            <person name="Cogan J.Z."/>
            <person name="Kivenson V."/>
            <person name="Peng X."/>
            <person name="Tan Y."/>
            <person name="Valentine D.L."/>
            <person name="O'Malley M.A."/>
        </authorList>
    </citation>
    <scope>NUCLEOTIDE SEQUENCE [LARGE SCALE GENOMIC DNA]</scope>
    <source>
        <strain evidence="2 3">M.o.H.</strain>
    </source>
</reference>
<accession>A0A2A2H7H0</accession>
<comment type="caution">
    <text evidence="2">The sequence shown here is derived from an EMBL/GenBank/DDBJ whole genome shotgun (WGS) entry which is preliminary data.</text>
</comment>
<dbReference type="AlphaFoldDB" id="A0A2A2H7H0"/>
<feature type="transmembrane region" description="Helical" evidence="1">
    <location>
        <begin position="73"/>
        <end position="95"/>
    </location>
</feature>
<keyword evidence="1" id="KW-0812">Transmembrane</keyword>
<gene>
    <name evidence="2" type="ORF">ASJ80_10070</name>
</gene>
<dbReference type="InterPro" id="IPR011314">
    <property type="entry name" value="Prd_NiFe_hyd_3_EhaB"/>
</dbReference>
<evidence type="ECO:0000256" key="1">
    <source>
        <dbReference type="SAM" id="Phobius"/>
    </source>
</evidence>
<proteinExistence type="predicted"/>
<sequence length="170" mass="17735">MNLVNEIIGIIIAAVLCWFNFVLIDTWMGLPEKPGVKGAGVIGRDVKKRGGDLSGGFFQGNIVCSPDASAGTLLSAIACYLIGIPAGGFVAALLVFIGNRLCADPGYAGTTGAITIMIIMALASFIGIPPEQFIIGMLLAIVTIQGLDHPRASKLLGKIAKKMGRYTNLT</sequence>
<dbReference type="PIRSF" id="PIRSF019706">
    <property type="entry name" value="EhaB"/>
    <property type="match status" value="1"/>
</dbReference>
<keyword evidence="1" id="KW-1133">Transmembrane helix</keyword>
<keyword evidence="1" id="KW-0472">Membrane</keyword>
<dbReference type="Proteomes" id="UP000217784">
    <property type="component" value="Unassembled WGS sequence"/>
</dbReference>
<keyword evidence="3" id="KW-1185">Reference proteome</keyword>
<feature type="transmembrane region" description="Helical" evidence="1">
    <location>
        <begin position="7"/>
        <end position="24"/>
    </location>
</feature>
<evidence type="ECO:0008006" key="4">
    <source>
        <dbReference type="Google" id="ProtNLM"/>
    </source>
</evidence>
<protein>
    <recommendedName>
        <fullName evidence="4">Energy-converting hydrogenase A subunit B</fullName>
    </recommendedName>
</protein>
<evidence type="ECO:0000313" key="2">
    <source>
        <dbReference type="EMBL" id="PAV05328.1"/>
    </source>
</evidence>
<feature type="transmembrane region" description="Helical" evidence="1">
    <location>
        <begin position="107"/>
        <end position="126"/>
    </location>
</feature>
<evidence type="ECO:0000313" key="3">
    <source>
        <dbReference type="Proteomes" id="UP000217784"/>
    </source>
</evidence>
<dbReference type="EMBL" id="LMVM01000007">
    <property type="protein sequence ID" value="PAV05328.1"/>
    <property type="molecule type" value="Genomic_DNA"/>
</dbReference>